<dbReference type="Proteomes" id="UP000294673">
    <property type="component" value="Segment"/>
</dbReference>
<organismHost>
    <name type="scientific">Escherichia coli</name>
    <dbReference type="NCBI Taxonomy" id="562"/>
</organismHost>
<proteinExistence type="predicted"/>
<sequence>MSDLATDNRTKGSQLAPDNNVSVFRIYALGTVAADFSNKSLEEDPNQTLEVFLDEMMSGADGKVEAAGSVKEVSATDAQGNSYTAKAATTTSVQCYWLPFGSNRMTAPNLRKGQRVVVWRTADEEQLYWQPKGGDSELMTMESVILTVSARPSAKKDRKSISTEDCYYLMVDTFLKKAVIGTSAQLGEVTQVYMELNLDEGYLQVADSVHQNLLLLHFVEHMLRYQNQDDSIIDVTKKNITFQCEDTLKAIAKNDIRMKAKNIYTECENFERTSKTESVTSQNVSLKCDRYTAQVSGQTTFKCPNTVFTGAVSFTGEDGNTMTLNGNFIHVAGSWRSPTGTNVYTHDHGGVDRGSGRTDPFQ</sequence>
<accession>A0A482GHF3</accession>
<organism evidence="1 2">
    <name type="scientific">Escherichia phage vB_EcoM_Goslar</name>
    <dbReference type="NCBI Taxonomy" id="2502409"/>
    <lineage>
        <taxon>Viruses</taxon>
        <taxon>Duplodnaviria</taxon>
        <taxon>Heunggongvirae</taxon>
        <taxon>Uroviricota</taxon>
        <taxon>Caudoviricetes</taxon>
        <taxon>Chimalliviridae</taxon>
        <taxon>Goslarvirus</taxon>
        <taxon>Goslarvirus goslar</taxon>
    </lineage>
</organism>
<name>A0A482GHF3_BPGOS</name>
<reference evidence="1 2" key="1">
    <citation type="submission" date="2018-12" db="EMBL/GenBank/DDBJ databases">
        <title>Still something new to discover - new insights into E. coli phage diversity and taxonomy.</title>
        <authorList>
            <person name="Korf I.H.E."/>
            <person name="Adriaennsens E."/>
            <person name="Dreiseikelmann B."/>
            <person name="Kropinski A."/>
            <person name="Nimtz M."/>
            <person name="Meier-Kolthoff J.P."/>
            <person name="Rohde M."/>
            <person name="van Raaij M."/>
            <person name="Wittmann J."/>
        </authorList>
    </citation>
    <scope>NUCLEOTIDE SEQUENCE [LARGE SCALE GENOMIC DNA]</scope>
</reference>
<keyword evidence="2" id="KW-1185">Reference proteome</keyword>
<evidence type="ECO:0000313" key="1">
    <source>
        <dbReference type="EMBL" id="QBO63806.1"/>
    </source>
</evidence>
<protein>
    <submittedName>
        <fullName evidence="1">Uncharacterized protein</fullName>
    </submittedName>
</protein>
<evidence type="ECO:0000313" key="2">
    <source>
        <dbReference type="Proteomes" id="UP000294673"/>
    </source>
</evidence>
<dbReference type="EMBL" id="MK327938">
    <property type="protein sequence ID" value="QBO63806.1"/>
    <property type="molecule type" value="Genomic_DNA"/>
</dbReference>
<gene>
    <name evidence="1" type="ORF">Goslar_00013</name>
</gene>